<dbReference type="Gene3D" id="1.20.81.30">
    <property type="entry name" value="Type II secretion system (T2SS), domain F"/>
    <property type="match status" value="1"/>
</dbReference>
<protein>
    <recommendedName>
        <fullName evidence="7">Type II secretion system protein GspF domain-containing protein</fullName>
    </recommendedName>
</protein>
<keyword evidence="3 6" id="KW-0812">Transmembrane</keyword>
<comment type="caution">
    <text evidence="8">The sequence shown here is derived from an EMBL/GenBank/DDBJ whole genome shotgun (WGS) entry which is preliminary data.</text>
</comment>
<organism evidence="8 9">
    <name type="scientific">Amylibacter marinus</name>
    <dbReference type="NCBI Taxonomy" id="1475483"/>
    <lineage>
        <taxon>Bacteria</taxon>
        <taxon>Pseudomonadati</taxon>
        <taxon>Pseudomonadota</taxon>
        <taxon>Alphaproteobacteria</taxon>
        <taxon>Rhodobacterales</taxon>
        <taxon>Paracoccaceae</taxon>
        <taxon>Amylibacter</taxon>
    </lineage>
</organism>
<feature type="transmembrane region" description="Helical" evidence="6">
    <location>
        <begin position="261"/>
        <end position="280"/>
    </location>
</feature>
<feature type="transmembrane region" description="Helical" evidence="6">
    <location>
        <begin position="7"/>
        <end position="29"/>
    </location>
</feature>
<feature type="transmembrane region" description="Helical" evidence="6">
    <location>
        <begin position="62"/>
        <end position="94"/>
    </location>
</feature>
<keyword evidence="4 6" id="KW-1133">Transmembrane helix</keyword>
<dbReference type="RefSeq" id="WP_284379124.1">
    <property type="nucleotide sequence ID" value="NZ_BSNN01000007.1"/>
</dbReference>
<evidence type="ECO:0000256" key="3">
    <source>
        <dbReference type="ARBA" id="ARBA00022692"/>
    </source>
</evidence>
<gene>
    <name evidence="8" type="ORF">GCM10007939_22260</name>
</gene>
<evidence type="ECO:0000256" key="5">
    <source>
        <dbReference type="ARBA" id="ARBA00023136"/>
    </source>
</evidence>
<evidence type="ECO:0000256" key="6">
    <source>
        <dbReference type="SAM" id="Phobius"/>
    </source>
</evidence>
<evidence type="ECO:0000313" key="8">
    <source>
        <dbReference type="EMBL" id="GLQ35942.1"/>
    </source>
</evidence>
<feature type="transmembrane region" description="Helical" evidence="6">
    <location>
        <begin position="232"/>
        <end position="255"/>
    </location>
</feature>
<comment type="subcellular location">
    <subcellularLocation>
        <location evidence="1">Cell membrane</location>
        <topology evidence="1">Multi-pass membrane protein</topology>
    </subcellularLocation>
</comment>
<keyword evidence="2" id="KW-1003">Cell membrane</keyword>
<evidence type="ECO:0000259" key="7">
    <source>
        <dbReference type="Pfam" id="PF00482"/>
    </source>
</evidence>
<dbReference type="InterPro" id="IPR018076">
    <property type="entry name" value="T2SS_GspF_dom"/>
</dbReference>
<sequence length="285" mass="31358">MELFENTAILAVMATLGAFLFIIGIWFGFHKELTSAYNSAADKYRDTFVLELQYPNNVPKVFGMYLLATLVACLLGVLINPVLVIFVLAIAYFLPGIVYDAKKMEKIKRVNQVLPNVLQQLAANTKNTGSISMALQEVAITAPKPMDYELALISRQEQELKSFTKALANARERLDSQWFDIVTAVLITADEKGGKASAALDNLSKVFQQLIKMQNRIDTATAQGRMSMKMMLAMPFVVIGIVYMVDPGLLALAVSNTAGKVMLGAATVFYLGSLFLAIWLSKVKL</sequence>
<proteinExistence type="predicted"/>
<dbReference type="PANTHER" id="PTHR35007">
    <property type="entry name" value="INTEGRAL MEMBRANE PROTEIN-RELATED"/>
    <property type="match status" value="1"/>
</dbReference>
<keyword evidence="5 6" id="KW-0472">Membrane</keyword>
<dbReference type="Proteomes" id="UP001156694">
    <property type="component" value="Unassembled WGS sequence"/>
</dbReference>
<feature type="domain" description="Type II secretion system protein GspF" evidence="7">
    <location>
        <begin position="118"/>
        <end position="243"/>
    </location>
</feature>
<keyword evidence="9" id="KW-1185">Reference proteome</keyword>
<evidence type="ECO:0000313" key="9">
    <source>
        <dbReference type="Proteomes" id="UP001156694"/>
    </source>
</evidence>
<evidence type="ECO:0000256" key="1">
    <source>
        <dbReference type="ARBA" id="ARBA00004651"/>
    </source>
</evidence>
<dbReference type="PANTHER" id="PTHR35007:SF1">
    <property type="entry name" value="PILUS ASSEMBLY PROTEIN"/>
    <property type="match status" value="1"/>
</dbReference>
<name>A0ABQ5VXK7_9RHOB</name>
<reference evidence="9" key="1">
    <citation type="journal article" date="2019" name="Int. J. Syst. Evol. Microbiol.">
        <title>The Global Catalogue of Microorganisms (GCM) 10K type strain sequencing project: providing services to taxonomists for standard genome sequencing and annotation.</title>
        <authorList>
            <consortium name="The Broad Institute Genomics Platform"/>
            <consortium name="The Broad Institute Genome Sequencing Center for Infectious Disease"/>
            <person name="Wu L."/>
            <person name="Ma J."/>
        </authorList>
    </citation>
    <scope>NUCLEOTIDE SEQUENCE [LARGE SCALE GENOMIC DNA]</scope>
    <source>
        <strain evidence="9">NBRC 110140</strain>
    </source>
</reference>
<dbReference type="InterPro" id="IPR042094">
    <property type="entry name" value="T2SS_GspF_sf"/>
</dbReference>
<dbReference type="Pfam" id="PF00482">
    <property type="entry name" value="T2SSF"/>
    <property type="match status" value="1"/>
</dbReference>
<evidence type="ECO:0000256" key="4">
    <source>
        <dbReference type="ARBA" id="ARBA00022989"/>
    </source>
</evidence>
<dbReference type="EMBL" id="BSNN01000007">
    <property type="protein sequence ID" value="GLQ35942.1"/>
    <property type="molecule type" value="Genomic_DNA"/>
</dbReference>
<accession>A0ABQ5VXK7</accession>
<evidence type="ECO:0000256" key="2">
    <source>
        <dbReference type="ARBA" id="ARBA00022475"/>
    </source>
</evidence>